<dbReference type="Proteomes" id="UP001157418">
    <property type="component" value="Unassembled WGS sequence"/>
</dbReference>
<dbReference type="EMBL" id="CAKMRJ010004757">
    <property type="protein sequence ID" value="CAH1439373.1"/>
    <property type="molecule type" value="Genomic_DNA"/>
</dbReference>
<keyword evidence="3" id="KW-0611">Plant defense</keyword>
<evidence type="ECO:0000259" key="4">
    <source>
        <dbReference type="Pfam" id="PF23559"/>
    </source>
</evidence>
<keyword evidence="6" id="KW-1185">Reference proteome</keyword>
<dbReference type="InterPro" id="IPR058922">
    <property type="entry name" value="WHD_DRP"/>
</dbReference>
<comment type="caution">
    <text evidence="5">The sequence shown here is derived from an EMBL/GenBank/DDBJ whole genome shotgun (WGS) entry which is preliminary data.</text>
</comment>
<dbReference type="InterPro" id="IPR036388">
    <property type="entry name" value="WH-like_DNA-bd_sf"/>
</dbReference>
<evidence type="ECO:0000313" key="5">
    <source>
        <dbReference type="EMBL" id="CAH1439373.1"/>
    </source>
</evidence>
<protein>
    <recommendedName>
        <fullName evidence="4">Disease resistance protein winged helix domain-containing protein</fullName>
    </recommendedName>
</protein>
<evidence type="ECO:0000256" key="3">
    <source>
        <dbReference type="ARBA" id="ARBA00022821"/>
    </source>
</evidence>
<evidence type="ECO:0000256" key="1">
    <source>
        <dbReference type="ARBA" id="ARBA00008894"/>
    </source>
</evidence>
<organism evidence="5 6">
    <name type="scientific">Lactuca virosa</name>
    <dbReference type="NCBI Taxonomy" id="75947"/>
    <lineage>
        <taxon>Eukaryota</taxon>
        <taxon>Viridiplantae</taxon>
        <taxon>Streptophyta</taxon>
        <taxon>Embryophyta</taxon>
        <taxon>Tracheophyta</taxon>
        <taxon>Spermatophyta</taxon>
        <taxon>Magnoliopsida</taxon>
        <taxon>eudicotyledons</taxon>
        <taxon>Gunneridae</taxon>
        <taxon>Pentapetalae</taxon>
        <taxon>asterids</taxon>
        <taxon>campanulids</taxon>
        <taxon>Asterales</taxon>
        <taxon>Asteraceae</taxon>
        <taxon>Cichorioideae</taxon>
        <taxon>Cichorieae</taxon>
        <taxon>Lactucinae</taxon>
        <taxon>Lactuca</taxon>
    </lineage>
</organism>
<evidence type="ECO:0000313" key="6">
    <source>
        <dbReference type="Proteomes" id="UP001157418"/>
    </source>
</evidence>
<dbReference type="InterPro" id="IPR027417">
    <property type="entry name" value="P-loop_NTPase"/>
</dbReference>
<name>A0AAU9NNB2_9ASTR</name>
<evidence type="ECO:0000256" key="2">
    <source>
        <dbReference type="ARBA" id="ARBA00022741"/>
    </source>
</evidence>
<dbReference type="InterPro" id="IPR032675">
    <property type="entry name" value="LRR_dom_sf"/>
</dbReference>
<accession>A0AAU9NNB2</accession>
<keyword evidence="2" id="KW-0547">Nucleotide-binding</keyword>
<dbReference type="SUPFAM" id="SSF52058">
    <property type="entry name" value="L domain-like"/>
    <property type="match status" value="1"/>
</dbReference>
<dbReference type="SUPFAM" id="SSF52540">
    <property type="entry name" value="P-loop containing nucleoside triphosphate hydrolases"/>
    <property type="match status" value="1"/>
</dbReference>
<comment type="similarity">
    <text evidence="1">Belongs to the disease resistance NB-LRR family.</text>
</comment>
<dbReference type="GO" id="GO:0006952">
    <property type="term" value="P:defense response"/>
    <property type="evidence" value="ECO:0007669"/>
    <property type="project" value="UniProtKB-KW"/>
</dbReference>
<dbReference type="Pfam" id="PF23559">
    <property type="entry name" value="WHD_DRP"/>
    <property type="match status" value="1"/>
</dbReference>
<feature type="domain" description="Disease resistance protein winged helix" evidence="4">
    <location>
        <begin position="174"/>
        <end position="242"/>
    </location>
</feature>
<gene>
    <name evidence="5" type="ORF">LVIROSA_LOCUS25572</name>
</gene>
<proteinExistence type="inferred from homology"/>
<dbReference type="Gene3D" id="3.80.10.10">
    <property type="entry name" value="Ribonuclease Inhibitor"/>
    <property type="match status" value="1"/>
</dbReference>
<dbReference type="Gene3D" id="1.10.10.10">
    <property type="entry name" value="Winged helix-like DNA-binding domain superfamily/Winged helix DNA-binding domain"/>
    <property type="match status" value="1"/>
</dbReference>
<dbReference type="PANTHER" id="PTHR15140:SF37">
    <property type="entry name" value="UBIQUITIN-LIKE DOMAIN-CONTAINING PROTEIN"/>
    <property type="match status" value="1"/>
</dbReference>
<sequence length="591" mass="68294">MRWWIALGLEEDADLSSVIEKKNCRKSRIDKRGLKRVLLFTEDTGRWQKSSRGLVAARLGQEMIDTESWLWALIPCKLFRKANRKVFQGDECPKWLIDPGKKIAKNYHRLLLSMVVMVGVLAKEPRTKDLWVKISCSVHSYIASDEKRCLETIALSYHHLPLHLRECFLYLGGFSEDFRMYSPWLLWLWEADGFIQGDGSRSLEKIANGHLVDLVDRNLLIVEKCNLIGDVLCCEVHVLVRQVCVEKGKEERFFLKIDSLPSNHLCKVMTTHKQRRVVINPEIDSMSLPSPPTPTLLVHLRYLDICLSSLPPSICNLWNLQTLIVSTRSSSMVLPSNISNLVNLRYLHCNIDLYLPSIGKPMKLEYISDVVLGDGVDNFQKCFPMIRELSTTLYFDEESDFEVLHHLQILMLIGSGYNRRRSVEREFVRGEPNLGKNHIIRFPATLKELTLERCGLPWSDMSIIQSLPNLEVLPIKGNGFEGTQWETDDEQFQRLKFLRLKKLNTRQWEASSINFPCLERLEVLNCIDLEEIPLELGDISTLERIHIENCGASLLVSFRKIRQEQDDVGNYELNIKVDGRYMPSYIPQHDD</sequence>
<dbReference type="PANTHER" id="PTHR15140">
    <property type="entry name" value="TUBULIN-SPECIFIC CHAPERONE E"/>
    <property type="match status" value="1"/>
</dbReference>
<dbReference type="AlphaFoldDB" id="A0AAU9NNB2"/>
<reference evidence="5 6" key="1">
    <citation type="submission" date="2022-01" db="EMBL/GenBank/DDBJ databases">
        <authorList>
            <person name="Xiong W."/>
            <person name="Schranz E."/>
        </authorList>
    </citation>
    <scope>NUCLEOTIDE SEQUENCE [LARGE SCALE GENOMIC DNA]</scope>
</reference>